<dbReference type="EMBL" id="CP002085">
    <property type="protein sequence ID" value="ADK85915.1"/>
    <property type="molecule type" value="Genomic_DNA"/>
</dbReference>
<dbReference type="GO" id="GO:0006355">
    <property type="term" value="P:regulation of DNA-templated transcription"/>
    <property type="evidence" value="ECO:0007669"/>
    <property type="project" value="InterPro"/>
</dbReference>
<evidence type="ECO:0000256" key="6">
    <source>
        <dbReference type="ARBA" id="ARBA00049988"/>
    </source>
</evidence>
<dbReference type="AlphaFoldDB" id="E1QK22"/>
<dbReference type="InterPro" id="IPR010985">
    <property type="entry name" value="Ribbon_hlx_hlx"/>
</dbReference>
<reference evidence="7 8" key="1">
    <citation type="journal article" date="2010" name="Stand. Genomic Sci.">
        <title>Complete genome sequence of Desulfarculus baarsii type strain (2st14).</title>
        <authorList>
            <person name="Sun H."/>
            <person name="Spring S."/>
            <person name="Lapidus A."/>
            <person name="Davenport K."/>
            <person name="Del Rio T.G."/>
            <person name="Tice H."/>
            <person name="Nolan M."/>
            <person name="Copeland A."/>
            <person name="Cheng J.F."/>
            <person name="Lucas S."/>
            <person name="Tapia R."/>
            <person name="Goodwin L."/>
            <person name="Pitluck S."/>
            <person name="Ivanova N."/>
            <person name="Pagani I."/>
            <person name="Mavromatis K."/>
            <person name="Ovchinnikova G."/>
            <person name="Pati A."/>
            <person name="Chen A."/>
            <person name="Palaniappan K."/>
            <person name="Hauser L."/>
            <person name="Chang Y.J."/>
            <person name="Jeffries C.D."/>
            <person name="Detter J.C."/>
            <person name="Han C."/>
            <person name="Rohde M."/>
            <person name="Brambilla E."/>
            <person name="Goker M."/>
            <person name="Woyke T."/>
            <person name="Bristow J."/>
            <person name="Eisen J.A."/>
            <person name="Markowitz V."/>
            <person name="Hugenholtz P."/>
            <person name="Kyrpides N.C."/>
            <person name="Klenk H.P."/>
            <person name="Land M."/>
        </authorList>
    </citation>
    <scope>NUCLEOTIDE SEQUENCE [LARGE SCALE GENOMIC DNA]</scope>
    <source>
        <strain evidence="8">ATCC 33931 / DSM 2075 / LMG 7858 / VKM B-1802 / 2st14</strain>
    </source>
</reference>
<dbReference type="GO" id="GO:0003677">
    <property type="term" value="F:DNA binding"/>
    <property type="evidence" value="ECO:0007669"/>
    <property type="project" value="UniProtKB-KW"/>
</dbReference>
<dbReference type="Pfam" id="PF08681">
    <property type="entry name" value="TacA1"/>
    <property type="match status" value="1"/>
</dbReference>
<dbReference type="RefSeq" id="WP_013259354.1">
    <property type="nucleotide sequence ID" value="NC_014365.1"/>
</dbReference>
<accession>E1QK22</accession>
<keyword evidence="8" id="KW-1185">Reference proteome</keyword>
<dbReference type="PANTHER" id="PTHR35401:SF1">
    <property type="entry name" value="CYTOPLASMIC PROTEIN"/>
    <property type="match status" value="1"/>
</dbReference>
<keyword evidence="1" id="KW-0678">Repressor</keyword>
<evidence type="ECO:0000256" key="2">
    <source>
        <dbReference type="ARBA" id="ARBA00022649"/>
    </source>
</evidence>
<protein>
    <recommendedName>
        <fullName evidence="9">CopG domain protein DNA-binding domain protein</fullName>
    </recommendedName>
</protein>
<dbReference type="InterPro" id="IPR014795">
    <property type="entry name" value="TacA_1-like"/>
</dbReference>
<evidence type="ECO:0000313" key="8">
    <source>
        <dbReference type="Proteomes" id="UP000009047"/>
    </source>
</evidence>
<dbReference type="eggNOG" id="COG4453">
    <property type="taxonomic scope" value="Bacteria"/>
</dbReference>
<name>E1QK22_DESB2</name>
<keyword evidence="4" id="KW-0238">DNA-binding</keyword>
<keyword evidence="5" id="KW-0804">Transcription</keyword>
<evidence type="ECO:0000256" key="1">
    <source>
        <dbReference type="ARBA" id="ARBA00022491"/>
    </source>
</evidence>
<dbReference type="PANTHER" id="PTHR35401">
    <property type="entry name" value="COPG FAMILY HELIX-TURN-HELIX PROTEIN-RELATED-RELATED"/>
    <property type="match status" value="1"/>
</dbReference>
<dbReference type="HOGENOM" id="CLU_152494_1_0_7"/>
<keyword evidence="2" id="KW-1277">Toxin-antitoxin system</keyword>
<evidence type="ECO:0000256" key="3">
    <source>
        <dbReference type="ARBA" id="ARBA00023015"/>
    </source>
</evidence>
<keyword evidence="3" id="KW-0805">Transcription regulation</keyword>
<evidence type="ECO:0000313" key="7">
    <source>
        <dbReference type="EMBL" id="ADK85915.1"/>
    </source>
</evidence>
<dbReference type="SUPFAM" id="SSF47598">
    <property type="entry name" value="Ribbon-helix-helix"/>
    <property type="match status" value="1"/>
</dbReference>
<dbReference type="KEGG" id="dbr:Deba_2560"/>
<gene>
    <name evidence="7" type="ordered locus">Deba_2560</name>
</gene>
<organism evidence="7 8">
    <name type="scientific">Desulfarculus baarsii (strain ATCC 33931 / DSM 2075 / LMG 7858 / VKM B-1802 / 2st14)</name>
    <dbReference type="NCBI Taxonomy" id="644282"/>
    <lineage>
        <taxon>Bacteria</taxon>
        <taxon>Pseudomonadati</taxon>
        <taxon>Thermodesulfobacteriota</taxon>
        <taxon>Desulfarculia</taxon>
        <taxon>Desulfarculales</taxon>
        <taxon>Desulfarculaceae</taxon>
        <taxon>Desulfarculus</taxon>
    </lineage>
</organism>
<evidence type="ECO:0008006" key="9">
    <source>
        <dbReference type="Google" id="ProtNLM"/>
    </source>
</evidence>
<dbReference type="Gene3D" id="1.20.5.780">
    <property type="entry name" value="Single helix bin"/>
    <property type="match status" value="1"/>
</dbReference>
<comment type="similarity">
    <text evidence="6">Belongs to the TacA antitoxin family.</text>
</comment>
<evidence type="ECO:0000256" key="4">
    <source>
        <dbReference type="ARBA" id="ARBA00023125"/>
    </source>
</evidence>
<dbReference type="STRING" id="644282.Deba_2560"/>
<evidence type="ECO:0000256" key="5">
    <source>
        <dbReference type="ARBA" id="ARBA00023163"/>
    </source>
</evidence>
<proteinExistence type="inferred from homology"/>
<dbReference type="Proteomes" id="UP000009047">
    <property type="component" value="Chromosome"/>
</dbReference>
<sequence>MTQPTSSSRSTNIIIRVTPEQRDLIDQAALLNNKTRADFILEAATRAAQDSVLDQVLFPVPVEQFEAFQRLQESSPEQDKRLSALMARTSRWGK</sequence>
<dbReference type="OrthoDB" id="5297163at2"/>